<gene>
    <name evidence="3" type="ORF">FOTG_03575</name>
</gene>
<organism evidence="3">
    <name type="scientific">Fusarium oxysporum f. sp. vasinfectum 25433</name>
    <dbReference type="NCBI Taxonomy" id="1089449"/>
    <lineage>
        <taxon>Eukaryota</taxon>
        <taxon>Fungi</taxon>
        <taxon>Dikarya</taxon>
        <taxon>Ascomycota</taxon>
        <taxon>Pezizomycotina</taxon>
        <taxon>Sordariomycetes</taxon>
        <taxon>Hypocreomycetidae</taxon>
        <taxon>Hypocreales</taxon>
        <taxon>Nectriaceae</taxon>
        <taxon>Fusarium</taxon>
        <taxon>Fusarium oxysporum species complex</taxon>
    </lineage>
</organism>
<name>X0MEH0_FUSOX</name>
<dbReference type="AlphaFoldDB" id="X0MEH0"/>
<feature type="transmembrane region" description="Helical" evidence="2">
    <location>
        <begin position="96"/>
        <end position="118"/>
    </location>
</feature>
<evidence type="ECO:0000256" key="1">
    <source>
        <dbReference type="SAM" id="MobiDB-lite"/>
    </source>
</evidence>
<sequence>MVFPATPKVPDQDFSRQRVPFSRSNPQVPLRQLRDKPCQLVSKRRPPKFEAPRSMCRIRNLELGEHGPGREVLNFNTDISYLDIKRPRGTHHLGTFVFLLVYLGCHTLNLSGSLLVLARKYTRGVVINDSTD</sequence>
<reference evidence="3" key="1">
    <citation type="submission" date="2011-11" db="EMBL/GenBank/DDBJ databases">
        <title>The Genome Sequence of Fusarium oxysporum Cotton.</title>
        <authorList>
            <consortium name="The Broad Institute Genome Sequencing Platform"/>
            <person name="Ma L.-J."/>
            <person name="Gale L.R."/>
            <person name="Schwartz D.C."/>
            <person name="Zhou S."/>
            <person name="Corby-Kistler H."/>
            <person name="Young S.K."/>
            <person name="Zeng Q."/>
            <person name="Gargeya S."/>
            <person name="Fitzgerald M."/>
            <person name="Haas B."/>
            <person name="Abouelleil A."/>
            <person name="Alvarado L."/>
            <person name="Arachchi H.M."/>
            <person name="Berlin A."/>
            <person name="Brown A."/>
            <person name="Chapman S.B."/>
            <person name="Chen Z."/>
            <person name="Dunbar C."/>
            <person name="Freedman E."/>
            <person name="Gearin G."/>
            <person name="Goldberg J."/>
            <person name="Griggs A."/>
            <person name="Gujja S."/>
            <person name="Heiman D."/>
            <person name="Howarth C."/>
            <person name="Larson L."/>
            <person name="Lui A."/>
            <person name="MacDonald P.J.P."/>
            <person name="Montmayeur A."/>
            <person name="Murphy C."/>
            <person name="Neiman D."/>
            <person name="Pearson M."/>
            <person name="Priest M."/>
            <person name="Roberts A."/>
            <person name="Saif S."/>
            <person name="Shea T."/>
            <person name="Shenoy N."/>
            <person name="Sisk P."/>
            <person name="Stolte C."/>
            <person name="Sykes S."/>
            <person name="Wortman J."/>
            <person name="Nusbaum C."/>
            <person name="Birren B."/>
        </authorList>
    </citation>
    <scope>NUCLEOTIDE SEQUENCE [LARGE SCALE GENOMIC DNA]</scope>
    <source>
        <strain evidence="3">25433</strain>
    </source>
</reference>
<dbReference type="EMBL" id="JH657922">
    <property type="protein sequence ID" value="EXM31922.1"/>
    <property type="molecule type" value="Genomic_DNA"/>
</dbReference>
<keyword evidence="2" id="KW-0472">Membrane</keyword>
<proteinExistence type="predicted"/>
<reference evidence="3" key="2">
    <citation type="submission" date="2012-05" db="EMBL/GenBank/DDBJ databases">
        <title>The Genome Annotation of Fusarium oxysporum Cotton.</title>
        <authorList>
            <consortium name="The Broad Institute Genomics Platform"/>
            <person name="Ma L.-J."/>
            <person name="Corby-Kistler H."/>
            <person name="Broz K."/>
            <person name="Gale L.R."/>
            <person name="Jonkers W."/>
            <person name="O'Donnell K."/>
            <person name="Ploetz R."/>
            <person name="Steinberg C."/>
            <person name="Schwartz D.C."/>
            <person name="VanEtten H."/>
            <person name="Zhou S."/>
            <person name="Young S.K."/>
            <person name="Zeng Q."/>
            <person name="Gargeya S."/>
            <person name="Fitzgerald M."/>
            <person name="Abouelleil A."/>
            <person name="Alvarado L."/>
            <person name="Chapman S.B."/>
            <person name="Gainer-Dewar J."/>
            <person name="Goldberg J."/>
            <person name="Griggs A."/>
            <person name="Gujja S."/>
            <person name="Hansen M."/>
            <person name="Howarth C."/>
            <person name="Imamovic A."/>
            <person name="Ireland A."/>
            <person name="Larimer J."/>
            <person name="McCowan C."/>
            <person name="Murphy C."/>
            <person name="Pearson M."/>
            <person name="Poon T.W."/>
            <person name="Priest M."/>
            <person name="Roberts A."/>
            <person name="Saif S."/>
            <person name="Shea T."/>
            <person name="Sykes S."/>
            <person name="Wortman J."/>
            <person name="Nusbaum C."/>
            <person name="Birren B."/>
        </authorList>
    </citation>
    <scope>NUCLEOTIDE SEQUENCE</scope>
    <source>
        <strain evidence="3">25433</strain>
    </source>
</reference>
<accession>X0MEH0</accession>
<dbReference type="HOGENOM" id="CLU_1917146_0_0_1"/>
<evidence type="ECO:0000313" key="3">
    <source>
        <dbReference type="EMBL" id="EXM31922.1"/>
    </source>
</evidence>
<feature type="region of interest" description="Disordered" evidence="1">
    <location>
        <begin position="1"/>
        <end position="28"/>
    </location>
</feature>
<dbReference type="Proteomes" id="UP000030701">
    <property type="component" value="Unassembled WGS sequence"/>
</dbReference>
<keyword evidence="2" id="KW-0812">Transmembrane</keyword>
<protein>
    <submittedName>
        <fullName evidence="3">Uncharacterized protein</fullName>
    </submittedName>
</protein>
<evidence type="ECO:0000256" key="2">
    <source>
        <dbReference type="SAM" id="Phobius"/>
    </source>
</evidence>
<keyword evidence="2" id="KW-1133">Transmembrane helix</keyword>